<evidence type="ECO:0000313" key="4">
    <source>
        <dbReference type="EMBL" id="MDG0817388.1"/>
    </source>
</evidence>
<dbReference type="CDD" id="cd04765">
    <property type="entry name" value="HTH_MlrA-like_sg2"/>
    <property type="match status" value="1"/>
</dbReference>
<dbReference type="InterPro" id="IPR000551">
    <property type="entry name" value="MerR-type_HTH_dom"/>
</dbReference>
<evidence type="ECO:0000256" key="1">
    <source>
        <dbReference type="ARBA" id="ARBA00023125"/>
    </source>
</evidence>
<organism evidence="4 5">
    <name type="scientific">Bdellovibrio svalbardensis</name>
    <dbReference type="NCBI Taxonomy" id="2972972"/>
    <lineage>
        <taxon>Bacteria</taxon>
        <taxon>Pseudomonadati</taxon>
        <taxon>Bdellovibrionota</taxon>
        <taxon>Bdellovibrionia</taxon>
        <taxon>Bdellovibrionales</taxon>
        <taxon>Pseudobdellovibrionaceae</taxon>
        <taxon>Bdellovibrio</taxon>
    </lineage>
</organism>
<dbReference type="PANTHER" id="PTHR30204:SF15">
    <property type="entry name" value="BLL5018 PROTEIN"/>
    <property type="match status" value="1"/>
</dbReference>
<dbReference type="Pfam" id="PF13411">
    <property type="entry name" value="MerR_1"/>
    <property type="match status" value="1"/>
</dbReference>
<dbReference type="EMBL" id="JANRMI010000004">
    <property type="protein sequence ID" value="MDG0817388.1"/>
    <property type="molecule type" value="Genomic_DNA"/>
</dbReference>
<dbReference type="Gene3D" id="1.10.1660.10">
    <property type="match status" value="1"/>
</dbReference>
<feature type="domain" description="HTH merR-type" evidence="3">
    <location>
        <begin position="95"/>
        <end position="165"/>
    </location>
</feature>
<dbReference type="RefSeq" id="WP_277578863.1">
    <property type="nucleotide sequence ID" value="NZ_JANRMI010000004.1"/>
</dbReference>
<dbReference type="PROSITE" id="PS00552">
    <property type="entry name" value="HTH_MERR_1"/>
    <property type="match status" value="1"/>
</dbReference>
<name>A0ABT6DKK2_9BACT</name>
<dbReference type="PROSITE" id="PS50937">
    <property type="entry name" value="HTH_MERR_2"/>
    <property type="match status" value="1"/>
</dbReference>
<evidence type="ECO:0000313" key="5">
    <source>
        <dbReference type="Proteomes" id="UP001152321"/>
    </source>
</evidence>
<dbReference type="InterPro" id="IPR009061">
    <property type="entry name" value="DNA-bd_dom_put_sf"/>
</dbReference>
<evidence type="ECO:0000256" key="2">
    <source>
        <dbReference type="SAM" id="Coils"/>
    </source>
</evidence>
<keyword evidence="5" id="KW-1185">Reference proteome</keyword>
<protein>
    <submittedName>
        <fullName evidence="4">MerR family transcriptional regulator</fullName>
    </submittedName>
</protein>
<sequence length="205" mass="23465">MTTTMTTVMMNNSMDSAMDSLGEVQTADLNASQEVVEEQMSFDNSELSLGDQHLEFIEETAEEATVVAVSSVSIPAMLCDEKLLEEIQAIPNKMGFKIGDVAEILGIKQYVLRYWETEFDVLRPKKASNNQRMYTRKDVENALLIRKLLHRDRFSIEGARNAMKELKAHVRKEKDMTQVYSKINNLNDAVEDLILDIRRVRNLFI</sequence>
<reference evidence="4" key="1">
    <citation type="submission" date="2022-08" db="EMBL/GenBank/DDBJ databases">
        <title>Novel Bdellovibrio Species Isolated from Svalbard: Designation Bdellovibrio svalbardensis.</title>
        <authorList>
            <person name="Mitchell R.J."/>
            <person name="Choi S.Y."/>
        </authorList>
    </citation>
    <scope>NUCLEOTIDE SEQUENCE</scope>
    <source>
        <strain evidence="4">PAP01</strain>
    </source>
</reference>
<keyword evidence="1" id="KW-0238">DNA-binding</keyword>
<evidence type="ECO:0000259" key="3">
    <source>
        <dbReference type="PROSITE" id="PS50937"/>
    </source>
</evidence>
<feature type="coiled-coil region" evidence="2">
    <location>
        <begin position="156"/>
        <end position="203"/>
    </location>
</feature>
<dbReference type="SMART" id="SM00422">
    <property type="entry name" value="HTH_MERR"/>
    <property type="match status" value="1"/>
</dbReference>
<accession>A0ABT6DKK2</accession>
<proteinExistence type="predicted"/>
<keyword evidence="2" id="KW-0175">Coiled coil</keyword>
<dbReference type="SUPFAM" id="SSF46955">
    <property type="entry name" value="Putative DNA-binding domain"/>
    <property type="match status" value="1"/>
</dbReference>
<gene>
    <name evidence="4" type="ORF">NWE73_13485</name>
</gene>
<dbReference type="PANTHER" id="PTHR30204">
    <property type="entry name" value="REDOX-CYCLING DRUG-SENSING TRANSCRIPTIONAL ACTIVATOR SOXR"/>
    <property type="match status" value="1"/>
</dbReference>
<dbReference type="Proteomes" id="UP001152321">
    <property type="component" value="Unassembled WGS sequence"/>
</dbReference>
<dbReference type="InterPro" id="IPR047057">
    <property type="entry name" value="MerR_fam"/>
</dbReference>
<comment type="caution">
    <text evidence="4">The sequence shown here is derived from an EMBL/GenBank/DDBJ whole genome shotgun (WGS) entry which is preliminary data.</text>
</comment>